<reference evidence="1" key="1">
    <citation type="submission" date="2017-03" db="EMBL/GenBank/DDBJ databases">
        <title>The mitochondrial genome of the carnivorous plant Utricularia reniformis (Lentibulariaceae): structure, comparative analysis and evolutionary landmarks.</title>
        <authorList>
            <person name="Silva S.R."/>
            <person name="Alvarenga D.O."/>
            <person name="Michael T.P."/>
            <person name="Miranda V.F.O."/>
            <person name="Varani A.M."/>
        </authorList>
    </citation>
    <scope>NUCLEOTIDE SEQUENCE</scope>
</reference>
<dbReference type="EMBL" id="KY774314">
    <property type="protein sequence ID" value="ART30691.1"/>
    <property type="molecule type" value="Genomic_DNA"/>
</dbReference>
<keyword evidence="1" id="KW-0496">Mitochondrion</keyword>
<organism evidence="1">
    <name type="scientific">Utricularia reniformis</name>
    <dbReference type="NCBI Taxonomy" id="192314"/>
    <lineage>
        <taxon>Eukaryota</taxon>
        <taxon>Viridiplantae</taxon>
        <taxon>Streptophyta</taxon>
        <taxon>Embryophyta</taxon>
        <taxon>Tracheophyta</taxon>
        <taxon>Spermatophyta</taxon>
        <taxon>Magnoliopsida</taxon>
        <taxon>eudicotyledons</taxon>
        <taxon>Gunneridae</taxon>
        <taxon>Pentapetalae</taxon>
        <taxon>asterids</taxon>
        <taxon>lamiids</taxon>
        <taxon>Lamiales</taxon>
        <taxon>Lentibulariaceae</taxon>
        <taxon>Utricularia</taxon>
    </lineage>
</organism>
<name>A0A1Y0AZY8_9LAMI</name>
<geneLocation type="mitochondrion" evidence="1"/>
<accession>A0A1Y0AZY8</accession>
<dbReference type="AlphaFoldDB" id="A0A1Y0AZY8"/>
<protein>
    <submittedName>
        <fullName evidence="1">Uncharacterized protein</fullName>
    </submittedName>
</protein>
<sequence length="46" mass="5496">MLIELSSHKSFRGTHLTRLEEDQSEGVLTMSSYNYRYKRISNYIKL</sequence>
<evidence type="ECO:0000313" key="1">
    <source>
        <dbReference type="EMBL" id="ART30691.1"/>
    </source>
</evidence>
<proteinExistence type="predicted"/>
<gene>
    <name evidence="1" type="ORF">AEK19_MT0428</name>
</gene>